<evidence type="ECO:0000313" key="2">
    <source>
        <dbReference type="Proteomes" id="UP001482620"/>
    </source>
</evidence>
<dbReference type="Proteomes" id="UP001482620">
    <property type="component" value="Unassembled WGS sequence"/>
</dbReference>
<organism evidence="1 2">
    <name type="scientific">Ilyodon furcidens</name>
    <name type="common">goldbreast splitfin</name>
    <dbReference type="NCBI Taxonomy" id="33524"/>
    <lineage>
        <taxon>Eukaryota</taxon>
        <taxon>Metazoa</taxon>
        <taxon>Chordata</taxon>
        <taxon>Craniata</taxon>
        <taxon>Vertebrata</taxon>
        <taxon>Euteleostomi</taxon>
        <taxon>Actinopterygii</taxon>
        <taxon>Neopterygii</taxon>
        <taxon>Teleostei</taxon>
        <taxon>Neoteleostei</taxon>
        <taxon>Acanthomorphata</taxon>
        <taxon>Ovalentaria</taxon>
        <taxon>Atherinomorphae</taxon>
        <taxon>Cyprinodontiformes</taxon>
        <taxon>Goodeidae</taxon>
        <taxon>Ilyodon</taxon>
    </lineage>
</organism>
<name>A0ABV0T5F6_9TELE</name>
<reference evidence="1 2" key="1">
    <citation type="submission" date="2021-06" db="EMBL/GenBank/DDBJ databases">
        <authorList>
            <person name="Palmer J.M."/>
        </authorList>
    </citation>
    <scope>NUCLEOTIDE SEQUENCE [LARGE SCALE GENOMIC DNA]</scope>
    <source>
        <strain evidence="2">if_2019</strain>
        <tissue evidence="1">Muscle</tissue>
    </source>
</reference>
<gene>
    <name evidence="1" type="ORF">ILYODFUR_005361</name>
</gene>
<protein>
    <submittedName>
        <fullName evidence="1">Uncharacterized protein</fullName>
    </submittedName>
</protein>
<comment type="caution">
    <text evidence="1">The sequence shown here is derived from an EMBL/GenBank/DDBJ whole genome shotgun (WGS) entry which is preliminary data.</text>
</comment>
<keyword evidence="2" id="KW-1185">Reference proteome</keyword>
<evidence type="ECO:0000313" key="1">
    <source>
        <dbReference type="EMBL" id="MEQ2228105.1"/>
    </source>
</evidence>
<sequence length="153" mass="16818">MRNQLAETTCNRCVLFISALKHLPPPPRMPDLAQQQKPRVTSGRLGCTGKEMGKVSEVWGCWGLGECFDFTANAETKKQEHCPTCSFTLPLAFGLCDGSVWNVTGNTISCLKMKQGRMSVGIPRRAQSVKQTSEILKTSIQPSLFCQGNVLLL</sequence>
<accession>A0ABV0T5F6</accession>
<dbReference type="EMBL" id="JAHRIQ010023480">
    <property type="protein sequence ID" value="MEQ2228105.1"/>
    <property type="molecule type" value="Genomic_DNA"/>
</dbReference>
<proteinExistence type="predicted"/>